<feature type="region of interest" description="Disordered" evidence="1">
    <location>
        <begin position="285"/>
        <end position="365"/>
    </location>
</feature>
<feature type="compositionally biased region" description="Acidic residues" evidence="1">
    <location>
        <begin position="769"/>
        <end position="781"/>
    </location>
</feature>
<feature type="region of interest" description="Disordered" evidence="1">
    <location>
        <begin position="942"/>
        <end position="1073"/>
    </location>
</feature>
<feature type="region of interest" description="Disordered" evidence="1">
    <location>
        <begin position="541"/>
        <end position="578"/>
    </location>
</feature>
<evidence type="ECO:0000256" key="1">
    <source>
        <dbReference type="SAM" id="MobiDB-lite"/>
    </source>
</evidence>
<accession>A0A8K0IZT3</accession>
<protein>
    <submittedName>
        <fullName evidence="2">Uncharacterized protein</fullName>
    </submittedName>
</protein>
<dbReference type="Proteomes" id="UP000811619">
    <property type="component" value="Unassembled WGS sequence"/>
</dbReference>
<feature type="compositionally biased region" description="Polar residues" evidence="1">
    <location>
        <begin position="674"/>
        <end position="683"/>
    </location>
</feature>
<feature type="compositionally biased region" description="Basic and acidic residues" evidence="1">
    <location>
        <begin position="555"/>
        <end position="578"/>
    </location>
</feature>
<feature type="compositionally biased region" description="Polar residues" evidence="1">
    <location>
        <begin position="751"/>
        <end position="761"/>
    </location>
</feature>
<gene>
    <name evidence="2" type="ORF">E4U42_001518</name>
</gene>
<feature type="compositionally biased region" description="Low complexity" evidence="1">
    <location>
        <begin position="1"/>
        <end position="15"/>
    </location>
</feature>
<feature type="region of interest" description="Disordered" evidence="1">
    <location>
        <begin position="461"/>
        <end position="519"/>
    </location>
</feature>
<feature type="region of interest" description="Disordered" evidence="1">
    <location>
        <begin position="156"/>
        <end position="179"/>
    </location>
</feature>
<sequence length="1073" mass="113974">MDAAGAAGAAGAAAASSTSHGCSQPSATSPRAATTRATTTTTTTTTTRARPLHGLSDLDDARPLHTASVRPDTTLAHPKPIAHPLVPPLSHHSHDVHDARHAHHAHHLHPVPDHLLRSTSGSAARNIAQLEATAERLSMTSSIDDAIRELHAELKRSDSRRSARLGLSPPAPVDHLSASSLSSASRHLSARASIVSLNGAARHGGYSPAAFVMSPSTSLTSRLPSGSASSAAHGDVVTLEYILSRHGPGKCSVRSARSGRLSLAEISESDPVSLTRQAFDEADAAPPLEEQSPEALQLTRATTGGPASPSDAAFHQMSGHHAPAPQALSHDDYDSTAARVPQQQPGHASSYPGQAQRPASGHSTTTFEQARDAFIDFDGVHCEASDEQDSSPILHLEMSQPAAAPAAVPAGAPAHGPAQGPGPAPVPVSMARPTSFIDPSTGTNMLYYPARVPAMLNLPPKLSSKAKSAGGRDHRRSQVLDTMMDVNTPDMSTSPRGQHRRRSTQTSFGLGASSSEAPVKNSWLPDPVADHRNSFAALSSFGGPFDTLDPQGASRPDEKQPSLLAESREPSVRGEAVPDHLRRPERLSKALKNNNRKSVMSMLSSLPSQLRASAFFDVPSAAPDVEIKDGSAMATLDSILDASATAPVSAFTDHVFAGKLGAETYGKQTKQKKTPSSAVTGTGQAPPAVAKPSKRMSSMMWLGKHGSSHEDLEQKRPHSSLALASARVNDATVSGEPPTVNTADGGLWTGGESNDGQQQQGEETRTFEAAEDGEEEAEEQDDSYHGPPTTLLAELQLRKQQQKQRARNMGQGLPNSNYATLLEMDTVAETQKKNRQSRRVNLAWEGNDTALDQDESDDDDVPLAIIAAMQRGAKNLADLERPLGLMERREMEDNEPLSHRRARLQGVEPPPPPPAARSRASMMSLSASRLFEGVQPLQPEVLTPSATSQTPAEVEEIEDETLGNRRRRLATKDGELPKTRPVSSAFSAELLSQFGGAEESKPRAKSDRKEGDTKAGIVSDAAGEEEETLGQRRRRLQAEREAREREMGLGHPAGAPSHRAQEDGQRLSLANVL</sequence>
<feature type="region of interest" description="Disordered" evidence="1">
    <location>
        <begin position="400"/>
        <end position="426"/>
    </location>
</feature>
<name>A0A8K0IZT3_9HYPO</name>
<keyword evidence="3" id="KW-1185">Reference proteome</keyword>
<feature type="region of interest" description="Disordered" evidence="1">
    <location>
        <begin position="887"/>
        <end position="921"/>
    </location>
</feature>
<reference evidence="2" key="1">
    <citation type="journal article" date="2020" name="bioRxiv">
        <title>Whole genome comparisons of ergot fungi reveals the divergence and evolution of species within the genus Claviceps are the result of varying mechanisms driving genome evolution and host range expansion.</title>
        <authorList>
            <person name="Wyka S.A."/>
            <person name="Mondo S.J."/>
            <person name="Liu M."/>
            <person name="Dettman J."/>
            <person name="Nalam V."/>
            <person name="Broders K.D."/>
        </authorList>
    </citation>
    <scope>NUCLEOTIDE SEQUENCE</scope>
    <source>
        <strain evidence="2">CCC 489</strain>
    </source>
</reference>
<feature type="region of interest" description="Disordered" evidence="1">
    <location>
        <begin position="666"/>
        <end position="696"/>
    </location>
</feature>
<feature type="compositionally biased region" description="Low complexity" evidence="1">
    <location>
        <begin position="401"/>
        <end position="418"/>
    </location>
</feature>
<feature type="compositionally biased region" description="Polar residues" evidence="1">
    <location>
        <begin position="341"/>
        <end position="353"/>
    </location>
</feature>
<evidence type="ECO:0000313" key="2">
    <source>
        <dbReference type="EMBL" id="KAG5913055.1"/>
    </source>
</evidence>
<feature type="compositionally biased region" description="Basic and acidic residues" evidence="1">
    <location>
        <begin position="998"/>
        <end position="1013"/>
    </location>
</feature>
<feature type="region of interest" description="Disordered" evidence="1">
    <location>
        <begin position="1"/>
        <end position="94"/>
    </location>
</feature>
<feature type="non-terminal residue" evidence="2">
    <location>
        <position position="1073"/>
    </location>
</feature>
<feature type="compositionally biased region" description="Polar residues" evidence="1">
    <location>
        <begin position="16"/>
        <end position="29"/>
    </location>
</feature>
<evidence type="ECO:0000313" key="3">
    <source>
        <dbReference type="Proteomes" id="UP000811619"/>
    </source>
</evidence>
<proteinExistence type="predicted"/>
<organism evidence="2 3">
    <name type="scientific">Claviceps africana</name>
    <dbReference type="NCBI Taxonomy" id="83212"/>
    <lineage>
        <taxon>Eukaryota</taxon>
        <taxon>Fungi</taxon>
        <taxon>Dikarya</taxon>
        <taxon>Ascomycota</taxon>
        <taxon>Pezizomycotina</taxon>
        <taxon>Sordariomycetes</taxon>
        <taxon>Hypocreomycetidae</taxon>
        <taxon>Hypocreales</taxon>
        <taxon>Clavicipitaceae</taxon>
        <taxon>Claviceps</taxon>
    </lineage>
</organism>
<feature type="compositionally biased region" description="Polar residues" evidence="1">
    <location>
        <begin position="504"/>
        <end position="516"/>
    </location>
</feature>
<feature type="region of interest" description="Disordered" evidence="1">
    <location>
        <begin position="728"/>
        <end position="788"/>
    </location>
</feature>
<comment type="caution">
    <text evidence="2">The sequence shown here is derived from an EMBL/GenBank/DDBJ whole genome shotgun (WGS) entry which is preliminary data.</text>
</comment>
<dbReference type="OrthoDB" id="5288142at2759"/>
<dbReference type="AlphaFoldDB" id="A0A8K0IZT3"/>
<dbReference type="EMBL" id="SRPY01001458">
    <property type="protein sequence ID" value="KAG5913055.1"/>
    <property type="molecule type" value="Genomic_DNA"/>
</dbReference>
<feature type="compositionally biased region" description="Basic and acidic residues" evidence="1">
    <location>
        <begin position="1036"/>
        <end position="1048"/>
    </location>
</feature>
<feature type="compositionally biased region" description="Low complexity" evidence="1">
    <location>
        <begin position="31"/>
        <end position="49"/>
    </location>
</feature>